<feature type="chain" id="PRO_5012184556" evidence="1">
    <location>
        <begin position="26"/>
        <end position="115"/>
    </location>
</feature>
<protein>
    <submittedName>
        <fullName evidence="2">Uncharacterized protein</fullName>
    </submittedName>
</protein>
<dbReference type="EMBL" id="FSRQ01000002">
    <property type="protein sequence ID" value="SIO19551.1"/>
    <property type="molecule type" value="Genomic_DNA"/>
</dbReference>
<evidence type="ECO:0000313" key="2">
    <source>
        <dbReference type="EMBL" id="SIO19551.1"/>
    </source>
</evidence>
<gene>
    <name evidence="2" type="ORF">SAMN05421769_2549</name>
</gene>
<proteinExistence type="predicted"/>
<feature type="signal peptide" evidence="1">
    <location>
        <begin position="1"/>
        <end position="25"/>
    </location>
</feature>
<dbReference type="STRING" id="59733.SAMN05421769_2549"/>
<keyword evidence="3" id="KW-1185">Reference proteome</keyword>
<sequence>MSKITIKVRKIQIALLFFSLMGITACNDSESKEDEVKDIDKKSAIETELSVQHIDTADVLITKHKIWKNNKLFKEIIKRDTIPSLGDTLQTVEDEAGNEHNAKVKKDYEFYITVQ</sequence>
<dbReference type="PROSITE" id="PS51257">
    <property type="entry name" value="PROKAR_LIPOPROTEIN"/>
    <property type="match status" value="1"/>
</dbReference>
<reference evidence="3" key="1">
    <citation type="submission" date="2016-12" db="EMBL/GenBank/DDBJ databases">
        <authorList>
            <person name="Varghese N."/>
            <person name="Submissions S."/>
        </authorList>
    </citation>
    <scope>NUCLEOTIDE SEQUENCE [LARGE SCALE GENOMIC DNA]</scope>
    <source>
        <strain evidence="3">DSM 16779</strain>
    </source>
</reference>
<organism evidence="2 3">
    <name type="scientific">Chryseobacterium scophthalmum</name>
    <dbReference type="NCBI Taxonomy" id="59733"/>
    <lineage>
        <taxon>Bacteria</taxon>
        <taxon>Pseudomonadati</taxon>
        <taxon>Bacteroidota</taxon>
        <taxon>Flavobacteriia</taxon>
        <taxon>Flavobacteriales</taxon>
        <taxon>Weeksellaceae</taxon>
        <taxon>Chryseobacterium group</taxon>
        <taxon>Chryseobacterium</taxon>
    </lineage>
</organism>
<keyword evidence="1" id="KW-0732">Signal</keyword>
<name>A0A1N6HIC5_9FLAO</name>
<dbReference type="Proteomes" id="UP000184782">
    <property type="component" value="Unassembled WGS sequence"/>
</dbReference>
<dbReference type="AlphaFoldDB" id="A0A1N6HIC5"/>
<accession>A0A1N6HIC5</accession>
<evidence type="ECO:0000313" key="3">
    <source>
        <dbReference type="Proteomes" id="UP000184782"/>
    </source>
</evidence>
<evidence type="ECO:0000256" key="1">
    <source>
        <dbReference type="SAM" id="SignalP"/>
    </source>
</evidence>